<sequence>MSSLSGFNNIHLNKIMADWYKISNIEQIDSPALAVYPERIQENIDLVIQIAGGTDKLRPHVKTNKMGEVCAMMLKSGITKYKCATIAEAEMLALVNAPDVLLAYQPVGPKIARLIELIKAYPDTRFSCLVDNEENAKIISGLCRENNITLDIFIDLNIGMNRTGIKPEKAIDLVKSIIDLPQIRIAGLHGYDGHIHDEDIETRRKNSDISYALAEKVYKKIKPLLPYPIILVMGGTPTFPIHTHRENCECSPGTFVFWDWGYKHMLEDLPFRYAAVVISRVISIIDSTHICIDLGYKSVGAENPLPRVHFLNASEATPIAQSEEHLVLSVPDSNIYRIGTVLYGIPVHICPTVALYDKAYVIDHNEKTNEWKIIARNRFINY</sequence>
<reference evidence="4" key="1">
    <citation type="submission" date="2016-04" db="EMBL/GenBank/DDBJ databases">
        <authorList>
            <person name="Evans L.H."/>
            <person name="Alamgir A."/>
            <person name="Owens N."/>
            <person name="Weber N.D."/>
            <person name="Virtaneva K."/>
            <person name="Barbian K."/>
            <person name="Babar A."/>
            <person name="Rosenke K."/>
        </authorList>
    </citation>
    <scope>NUCLEOTIDE SEQUENCE</scope>
    <source>
        <strain evidence="4">86-1</strain>
    </source>
</reference>
<comment type="similarity">
    <text evidence="1">Belongs to the DSD1 family.</text>
</comment>
<evidence type="ECO:0000259" key="3">
    <source>
        <dbReference type="SMART" id="SM01119"/>
    </source>
</evidence>
<dbReference type="InterPro" id="IPR026956">
    <property type="entry name" value="D-ser_dehydrat-like_dom"/>
</dbReference>
<dbReference type="SUPFAM" id="SSF51419">
    <property type="entry name" value="PLP-binding barrel"/>
    <property type="match status" value="1"/>
</dbReference>
<organism evidence="4">
    <name type="scientific">uncultured Dysgonomonas sp</name>
    <dbReference type="NCBI Taxonomy" id="206096"/>
    <lineage>
        <taxon>Bacteria</taxon>
        <taxon>Pseudomonadati</taxon>
        <taxon>Bacteroidota</taxon>
        <taxon>Bacteroidia</taxon>
        <taxon>Bacteroidales</taxon>
        <taxon>Dysgonomonadaceae</taxon>
        <taxon>Dysgonomonas</taxon>
        <taxon>environmental samples</taxon>
    </lineage>
</organism>
<dbReference type="PANTHER" id="PTHR28004:SF2">
    <property type="entry name" value="D-SERINE DEHYDRATASE"/>
    <property type="match status" value="1"/>
</dbReference>
<dbReference type="Pfam" id="PF01168">
    <property type="entry name" value="Ala_racemase_N"/>
    <property type="match status" value="1"/>
</dbReference>
<dbReference type="InterPro" id="IPR001608">
    <property type="entry name" value="Ala_racemase_N"/>
</dbReference>
<keyword evidence="2" id="KW-0456">Lyase</keyword>
<dbReference type="GO" id="GO:0008721">
    <property type="term" value="F:D-serine ammonia-lyase activity"/>
    <property type="evidence" value="ECO:0007669"/>
    <property type="project" value="TreeGrafter"/>
</dbReference>
<dbReference type="Gene3D" id="2.40.37.20">
    <property type="entry name" value="D-serine dehydratase-like domain"/>
    <property type="match status" value="1"/>
</dbReference>
<dbReference type="EMBL" id="FLUM01000003">
    <property type="protein sequence ID" value="SBW02263.1"/>
    <property type="molecule type" value="Genomic_DNA"/>
</dbReference>
<feature type="domain" description="D-serine dehydratase-like" evidence="3">
    <location>
        <begin position="274"/>
        <end position="363"/>
    </location>
</feature>
<evidence type="ECO:0000313" key="4">
    <source>
        <dbReference type="EMBL" id="SBW02263.1"/>
    </source>
</evidence>
<proteinExistence type="inferred from homology"/>
<dbReference type="Gene3D" id="3.20.20.10">
    <property type="entry name" value="Alanine racemase"/>
    <property type="match status" value="1"/>
</dbReference>
<dbReference type="InterPro" id="IPR029066">
    <property type="entry name" value="PLP-binding_barrel"/>
</dbReference>
<evidence type="ECO:0000256" key="1">
    <source>
        <dbReference type="ARBA" id="ARBA00005323"/>
    </source>
</evidence>
<dbReference type="SMART" id="SM01119">
    <property type="entry name" value="D-ser_dehydrat"/>
    <property type="match status" value="1"/>
</dbReference>
<dbReference type="PANTHER" id="PTHR28004">
    <property type="entry name" value="ZGC:162816-RELATED"/>
    <property type="match status" value="1"/>
</dbReference>
<dbReference type="AlphaFoldDB" id="A0A212JS60"/>
<dbReference type="CDD" id="cd06821">
    <property type="entry name" value="PLPDE_III_D-TA"/>
    <property type="match status" value="1"/>
</dbReference>
<dbReference type="InterPro" id="IPR042208">
    <property type="entry name" value="D-ser_dehydrat-like_sf"/>
</dbReference>
<dbReference type="GO" id="GO:0036088">
    <property type="term" value="P:D-serine catabolic process"/>
    <property type="evidence" value="ECO:0007669"/>
    <property type="project" value="TreeGrafter"/>
</dbReference>
<gene>
    <name evidence="4" type="ORF">KL86DYS1_30246</name>
</gene>
<protein>
    <recommendedName>
        <fullName evidence="3">D-serine dehydratase-like domain-containing protein</fullName>
    </recommendedName>
</protein>
<evidence type="ECO:0000256" key="2">
    <source>
        <dbReference type="ARBA" id="ARBA00023239"/>
    </source>
</evidence>
<name>A0A212JS60_9BACT</name>
<dbReference type="InterPro" id="IPR051466">
    <property type="entry name" value="D-amino_acid_metab_enzyme"/>
</dbReference>
<dbReference type="Pfam" id="PF14031">
    <property type="entry name" value="D-ser_dehydrat"/>
    <property type="match status" value="1"/>
</dbReference>
<accession>A0A212JS60</accession>